<dbReference type="AlphaFoldDB" id="A0A841JLJ8"/>
<dbReference type="RefSeq" id="WP_183589857.1">
    <property type="nucleotide sequence ID" value="NZ_JACHCA010000022.1"/>
</dbReference>
<proteinExistence type="predicted"/>
<accession>A0A841JLJ8</accession>
<protein>
    <submittedName>
        <fullName evidence="1">Uncharacterized protein</fullName>
    </submittedName>
</protein>
<dbReference type="EMBL" id="JACHCA010000022">
    <property type="protein sequence ID" value="MBB6131334.1"/>
    <property type="molecule type" value="Genomic_DNA"/>
</dbReference>
<evidence type="ECO:0000313" key="2">
    <source>
        <dbReference type="Proteomes" id="UP000548326"/>
    </source>
</evidence>
<name>A0A841JLJ8_9SPHI</name>
<gene>
    <name evidence="1" type="ORF">HDF22_005485</name>
</gene>
<organism evidence="1 2">
    <name type="scientific">Mucilaginibacter lappiensis</name>
    <dbReference type="NCBI Taxonomy" id="354630"/>
    <lineage>
        <taxon>Bacteria</taxon>
        <taxon>Pseudomonadati</taxon>
        <taxon>Bacteroidota</taxon>
        <taxon>Sphingobacteriia</taxon>
        <taxon>Sphingobacteriales</taxon>
        <taxon>Sphingobacteriaceae</taxon>
        <taxon>Mucilaginibacter</taxon>
    </lineage>
</organism>
<comment type="caution">
    <text evidence="1">The sequence shown here is derived from an EMBL/GenBank/DDBJ whole genome shotgun (WGS) entry which is preliminary data.</text>
</comment>
<dbReference type="Proteomes" id="UP000548326">
    <property type="component" value="Unassembled WGS sequence"/>
</dbReference>
<reference evidence="1 2" key="1">
    <citation type="submission" date="2020-08" db="EMBL/GenBank/DDBJ databases">
        <title>Genomic Encyclopedia of Type Strains, Phase IV (KMG-V): Genome sequencing to study the core and pangenomes of soil and plant-associated prokaryotes.</title>
        <authorList>
            <person name="Whitman W."/>
        </authorList>
    </citation>
    <scope>NUCLEOTIDE SEQUENCE [LARGE SCALE GENOMIC DNA]</scope>
    <source>
        <strain evidence="1 2">MP601</strain>
    </source>
</reference>
<evidence type="ECO:0000313" key="1">
    <source>
        <dbReference type="EMBL" id="MBB6131334.1"/>
    </source>
</evidence>
<sequence length="181" mass="19705">MEVNQQRAEAAKACFEFNPTFDKVHVTSDCKCFQHQNDAVGHARTLTDKTIDVFERDGDDVEFDEDSADDLSDEAENIPDHLVASIKRQTGNLDTKFQKIEKPAPDEPVVTDTPVISTDILPVTGSPAKNSAVVIEPAGDTQSGTEAEPHKSAIIETINHVIDSVEHVLGADANPDQNTQQ</sequence>